<evidence type="ECO:0008006" key="4">
    <source>
        <dbReference type="Google" id="ProtNLM"/>
    </source>
</evidence>
<dbReference type="EMBL" id="BQNB010020532">
    <property type="protein sequence ID" value="GJT97011.1"/>
    <property type="molecule type" value="Genomic_DNA"/>
</dbReference>
<protein>
    <recommendedName>
        <fullName evidence="4">Transposase, Ptta/En/Spm, transposase, Tnp1/En/Spm-like protein</fullName>
    </recommendedName>
</protein>
<feature type="compositionally biased region" description="Acidic residues" evidence="1">
    <location>
        <begin position="23"/>
        <end position="32"/>
    </location>
</feature>
<evidence type="ECO:0000313" key="2">
    <source>
        <dbReference type="EMBL" id="GJT97011.1"/>
    </source>
</evidence>
<comment type="caution">
    <text evidence="2">The sequence shown here is derived from an EMBL/GenBank/DDBJ whole genome shotgun (WGS) entry which is preliminary data.</text>
</comment>
<gene>
    <name evidence="2" type="ORF">Tco_1092529</name>
</gene>
<name>A0ABQ5IA79_9ASTR</name>
<evidence type="ECO:0000313" key="3">
    <source>
        <dbReference type="Proteomes" id="UP001151760"/>
    </source>
</evidence>
<organism evidence="2 3">
    <name type="scientific">Tanacetum coccineum</name>
    <dbReference type="NCBI Taxonomy" id="301880"/>
    <lineage>
        <taxon>Eukaryota</taxon>
        <taxon>Viridiplantae</taxon>
        <taxon>Streptophyta</taxon>
        <taxon>Embryophyta</taxon>
        <taxon>Tracheophyta</taxon>
        <taxon>Spermatophyta</taxon>
        <taxon>Magnoliopsida</taxon>
        <taxon>eudicotyledons</taxon>
        <taxon>Gunneridae</taxon>
        <taxon>Pentapetalae</taxon>
        <taxon>asterids</taxon>
        <taxon>campanulids</taxon>
        <taxon>Asterales</taxon>
        <taxon>Asteraceae</taxon>
        <taxon>Asteroideae</taxon>
        <taxon>Anthemideae</taxon>
        <taxon>Anthemidinae</taxon>
        <taxon>Tanacetum</taxon>
    </lineage>
</organism>
<sequence length="125" mass="14503">MVKDKREQSRYLALKAKKKSSDEESSTSDSEDVEYAMAVRDFKKFFKRRGRFVRQPRDEIKSFQRSKDTKIVKAKENALDAEIQITSSKNAQSHQEARTKGILLEEHGAIAAKMRKKRLKTKLVL</sequence>
<reference evidence="2" key="1">
    <citation type="journal article" date="2022" name="Int. J. Mol. Sci.">
        <title>Draft Genome of Tanacetum Coccineum: Genomic Comparison of Closely Related Tanacetum-Family Plants.</title>
        <authorList>
            <person name="Yamashiro T."/>
            <person name="Shiraishi A."/>
            <person name="Nakayama K."/>
            <person name="Satake H."/>
        </authorList>
    </citation>
    <scope>NUCLEOTIDE SEQUENCE</scope>
</reference>
<dbReference type="Proteomes" id="UP001151760">
    <property type="component" value="Unassembled WGS sequence"/>
</dbReference>
<proteinExistence type="predicted"/>
<evidence type="ECO:0000256" key="1">
    <source>
        <dbReference type="SAM" id="MobiDB-lite"/>
    </source>
</evidence>
<feature type="region of interest" description="Disordered" evidence="1">
    <location>
        <begin position="1"/>
        <end position="32"/>
    </location>
</feature>
<accession>A0ABQ5IA79</accession>
<reference evidence="2" key="2">
    <citation type="submission" date="2022-01" db="EMBL/GenBank/DDBJ databases">
        <authorList>
            <person name="Yamashiro T."/>
            <person name="Shiraishi A."/>
            <person name="Satake H."/>
            <person name="Nakayama K."/>
        </authorList>
    </citation>
    <scope>NUCLEOTIDE SEQUENCE</scope>
</reference>
<keyword evidence="3" id="KW-1185">Reference proteome</keyword>